<evidence type="ECO:0000313" key="14">
    <source>
        <dbReference type="Proteomes" id="UP000198984"/>
    </source>
</evidence>
<dbReference type="EC" id="2.3.1.9" evidence="3"/>
<evidence type="ECO:0000259" key="11">
    <source>
        <dbReference type="Pfam" id="PF00108"/>
    </source>
</evidence>
<dbReference type="Pfam" id="PF00108">
    <property type="entry name" value="Thiolase_N"/>
    <property type="match status" value="1"/>
</dbReference>
<dbReference type="EMBL" id="FOBB01000003">
    <property type="protein sequence ID" value="SEM10996.1"/>
    <property type="molecule type" value="Genomic_DNA"/>
</dbReference>
<keyword evidence="8 10" id="KW-0012">Acyltransferase</keyword>
<dbReference type="InterPro" id="IPR016039">
    <property type="entry name" value="Thiolase-like"/>
</dbReference>
<dbReference type="InterPro" id="IPR020617">
    <property type="entry name" value="Thiolase_C"/>
</dbReference>
<keyword evidence="5" id="KW-0479">Metal-binding</keyword>
<evidence type="ECO:0000256" key="2">
    <source>
        <dbReference type="ARBA" id="ARBA00011881"/>
    </source>
</evidence>
<dbReference type="AlphaFoldDB" id="A0A1H7VP31"/>
<dbReference type="Proteomes" id="UP000198984">
    <property type="component" value="Unassembled WGS sequence"/>
</dbReference>
<feature type="active site" description="Acyl-thioester intermediate" evidence="9">
    <location>
        <position position="88"/>
    </location>
</feature>
<comment type="subunit">
    <text evidence="2">Homotetramer.</text>
</comment>
<dbReference type="InterPro" id="IPR020613">
    <property type="entry name" value="Thiolase_CS"/>
</dbReference>
<evidence type="ECO:0000256" key="6">
    <source>
        <dbReference type="ARBA" id="ARBA00022946"/>
    </source>
</evidence>
<dbReference type="PROSITE" id="PS00098">
    <property type="entry name" value="THIOLASE_1"/>
    <property type="match status" value="1"/>
</dbReference>
<keyword evidence="7" id="KW-0630">Potassium</keyword>
<evidence type="ECO:0000256" key="8">
    <source>
        <dbReference type="ARBA" id="ARBA00023315"/>
    </source>
</evidence>
<dbReference type="NCBIfam" id="TIGR01930">
    <property type="entry name" value="AcCoA-C-Actrans"/>
    <property type="match status" value="1"/>
</dbReference>
<dbReference type="Gene3D" id="3.40.47.10">
    <property type="match status" value="1"/>
</dbReference>
<dbReference type="InterPro" id="IPR020616">
    <property type="entry name" value="Thiolase_N"/>
</dbReference>
<sequence>MKEVFIVSTVRTPIGALSGTLAAVPATQLGATVIKAALERAGIAATEVNEVYMGNVISANVGQAPANQASIYAGIPTNVPCTTVNKVCASGMKAIMLGAQSIMLGDNDVVIAGGMESMSNIPYYLDKARTGYRLGHGAVIDGILRDGLWDPYKDFHMGNAAEICASAYKITREDQDAYAASSYKRAAAAYEKGYFKNEIIPVEVPGKQVVTVTEDEDYKKVNFEKIPTLKPTFQKDGTVTAANASNINDGAAAVVLVSGEKLKALGLKPLAKIISFADASQAPEWFTTTPVKAINRALAKAQLKISDMDYAEINEAFSCVAIANQKDLGLDPEKLNVWGGAVSLGHPIGCSGARIVVTLNSILHQHGGRYGVAGICNGGGGASAIIIEKV</sequence>
<reference evidence="13 14" key="1">
    <citation type="submission" date="2016-10" db="EMBL/GenBank/DDBJ databases">
        <authorList>
            <person name="de Groot N.N."/>
        </authorList>
    </citation>
    <scope>NUCLEOTIDE SEQUENCE [LARGE SCALE GENOMIC DNA]</scope>
    <source>
        <strain evidence="13 14">DSM 21039</strain>
    </source>
</reference>
<keyword evidence="14" id="KW-1185">Reference proteome</keyword>
<evidence type="ECO:0000256" key="3">
    <source>
        <dbReference type="ARBA" id="ARBA00012705"/>
    </source>
</evidence>
<name>A0A1H7VP31_9BACT</name>
<accession>A0A1H7VP31</accession>
<dbReference type="InterPro" id="IPR002155">
    <property type="entry name" value="Thiolase"/>
</dbReference>
<evidence type="ECO:0000256" key="4">
    <source>
        <dbReference type="ARBA" id="ARBA00022679"/>
    </source>
</evidence>
<feature type="active site" description="Proton acceptor" evidence="9">
    <location>
        <position position="346"/>
    </location>
</feature>
<dbReference type="InterPro" id="IPR020610">
    <property type="entry name" value="Thiolase_AS"/>
</dbReference>
<evidence type="ECO:0000256" key="9">
    <source>
        <dbReference type="PIRSR" id="PIRSR000429-1"/>
    </source>
</evidence>
<evidence type="ECO:0000256" key="10">
    <source>
        <dbReference type="RuleBase" id="RU003557"/>
    </source>
</evidence>
<dbReference type="CDD" id="cd00751">
    <property type="entry name" value="thiolase"/>
    <property type="match status" value="1"/>
</dbReference>
<dbReference type="SUPFAM" id="SSF53901">
    <property type="entry name" value="Thiolase-like"/>
    <property type="match status" value="2"/>
</dbReference>
<dbReference type="InterPro" id="IPR020615">
    <property type="entry name" value="Thiolase_acyl_enz_int_AS"/>
</dbReference>
<dbReference type="GO" id="GO:0003985">
    <property type="term" value="F:acetyl-CoA C-acetyltransferase activity"/>
    <property type="evidence" value="ECO:0007669"/>
    <property type="project" value="UniProtKB-EC"/>
</dbReference>
<dbReference type="OrthoDB" id="9764892at2"/>
<dbReference type="PIRSF" id="PIRSF000429">
    <property type="entry name" value="Ac-CoA_Ac_transf"/>
    <property type="match status" value="1"/>
</dbReference>
<dbReference type="PROSITE" id="PS00099">
    <property type="entry name" value="THIOLASE_3"/>
    <property type="match status" value="1"/>
</dbReference>
<evidence type="ECO:0000259" key="12">
    <source>
        <dbReference type="Pfam" id="PF02803"/>
    </source>
</evidence>
<evidence type="ECO:0000256" key="1">
    <source>
        <dbReference type="ARBA" id="ARBA00010982"/>
    </source>
</evidence>
<comment type="similarity">
    <text evidence="1 10">Belongs to the thiolase-like superfamily. Thiolase family.</text>
</comment>
<dbReference type="RefSeq" id="WP_089914191.1">
    <property type="nucleotide sequence ID" value="NZ_FOBB01000003.1"/>
</dbReference>
<dbReference type="PROSITE" id="PS00737">
    <property type="entry name" value="THIOLASE_2"/>
    <property type="match status" value="1"/>
</dbReference>
<protein>
    <recommendedName>
        <fullName evidence="3">acetyl-CoA C-acetyltransferase</fullName>
        <ecNumber evidence="3">2.3.1.9</ecNumber>
    </recommendedName>
</protein>
<keyword evidence="4 10" id="KW-0808">Transferase</keyword>
<evidence type="ECO:0000256" key="7">
    <source>
        <dbReference type="ARBA" id="ARBA00022958"/>
    </source>
</evidence>
<dbReference type="GO" id="GO:0046872">
    <property type="term" value="F:metal ion binding"/>
    <property type="evidence" value="ECO:0007669"/>
    <property type="project" value="UniProtKB-KW"/>
</dbReference>
<dbReference type="FunFam" id="3.40.47.10:FF:000007">
    <property type="entry name" value="acetyl-CoA acetyltransferase, mitochondrial"/>
    <property type="match status" value="1"/>
</dbReference>
<organism evidence="13 14">
    <name type="scientific">Chitinophaga rupis</name>
    <dbReference type="NCBI Taxonomy" id="573321"/>
    <lineage>
        <taxon>Bacteria</taxon>
        <taxon>Pseudomonadati</taxon>
        <taxon>Bacteroidota</taxon>
        <taxon>Chitinophagia</taxon>
        <taxon>Chitinophagales</taxon>
        <taxon>Chitinophagaceae</taxon>
        <taxon>Chitinophaga</taxon>
    </lineage>
</organism>
<evidence type="ECO:0000313" key="13">
    <source>
        <dbReference type="EMBL" id="SEM10996.1"/>
    </source>
</evidence>
<evidence type="ECO:0000256" key="5">
    <source>
        <dbReference type="ARBA" id="ARBA00022723"/>
    </source>
</evidence>
<feature type="domain" description="Thiolase C-terminal" evidence="12">
    <location>
        <begin position="267"/>
        <end position="389"/>
    </location>
</feature>
<keyword evidence="6" id="KW-0809">Transit peptide</keyword>
<feature type="domain" description="Thiolase N-terminal" evidence="11">
    <location>
        <begin position="4"/>
        <end position="259"/>
    </location>
</feature>
<feature type="active site" description="Proton acceptor" evidence="9">
    <location>
        <position position="376"/>
    </location>
</feature>
<dbReference type="GO" id="GO:0006635">
    <property type="term" value="P:fatty acid beta-oxidation"/>
    <property type="evidence" value="ECO:0007669"/>
    <property type="project" value="TreeGrafter"/>
</dbReference>
<dbReference type="PANTHER" id="PTHR18919:SF156">
    <property type="entry name" value="ACETYL-COA ACETYLTRANSFERASE, MITOCHONDRIAL"/>
    <property type="match status" value="1"/>
</dbReference>
<proteinExistence type="inferred from homology"/>
<dbReference type="STRING" id="573321.SAMN04488505_103395"/>
<dbReference type="Pfam" id="PF02803">
    <property type="entry name" value="Thiolase_C"/>
    <property type="match status" value="1"/>
</dbReference>
<dbReference type="PANTHER" id="PTHR18919">
    <property type="entry name" value="ACETYL-COA C-ACYLTRANSFERASE"/>
    <property type="match status" value="1"/>
</dbReference>
<gene>
    <name evidence="13" type="ORF">SAMN04488505_103395</name>
</gene>